<feature type="non-terminal residue" evidence="1">
    <location>
        <position position="338"/>
    </location>
</feature>
<feature type="non-terminal residue" evidence="1">
    <location>
        <position position="1"/>
    </location>
</feature>
<reference evidence="1 2" key="1">
    <citation type="submission" date="2024-04" db="EMBL/GenBank/DDBJ databases">
        <authorList>
            <consortium name="Genoscope - CEA"/>
            <person name="William W."/>
        </authorList>
    </citation>
    <scope>NUCLEOTIDE SEQUENCE [LARGE SCALE GENOMIC DNA]</scope>
</reference>
<sequence>DGCHKIIKSLIMSNLGNDGECQLEVDFVDEGDLDGRYKTCLKNPGHKEFLSLTSLQFKDLHEHHRTPCTLDFIYHVAQFTVRLVVDFISPDRPCHCGQENTSQDRQCKCLRGNIRHVGSGLVTGLAGPDELTPDMRDSTKTYFMMVTAAHVIFDTSEAQKTEIEFFYDDPHDRSTVRKAFGLRVLNTNLEADFSEVLCLTEDHVISGKLNNPKFKRKLSDEIRLSLIRSPSDSFQKERKTSSQDFTFHISHPHGTSKKVTLGNIVSADTRQGHYQLIYSLATCRGSSGGPVCVIPENIYITIYKLIIYKFRNLESIFSVPHARHHDNNLNSSSSWTLY</sequence>
<dbReference type="Proteomes" id="UP001497497">
    <property type="component" value="Unassembled WGS sequence"/>
</dbReference>
<dbReference type="EMBL" id="CAXITT010000300">
    <property type="protein sequence ID" value="CAL1538475.1"/>
    <property type="molecule type" value="Genomic_DNA"/>
</dbReference>
<protein>
    <submittedName>
        <fullName evidence="1">Uncharacterized protein</fullName>
    </submittedName>
</protein>
<gene>
    <name evidence="1" type="ORF">GSLYS_00012296001</name>
</gene>
<dbReference type="AlphaFoldDB" id="A0AAV2HW86"/>
<name>A0AAV2HW86_LYMST</name>
<keyword evidence="2" id="KW-1185">Reference proteome</keyword>
<dbReference type="InterPro" id="IPR009003">
    <property type="entry name" value="Peptidase_S1_PA"/>
</dbReference>
<accession>A0AAV2HW86</accession>
<proteinExistence type="predicted"/>
<evidence type="ECO:0000313" key="1">
    <source>
        <dbReference type="EMBL" id="CAL1538475.1"/>
    </source>
</evidence>
<organism evidence="1 2">
    <name type="scientific">Lymnaea stagnalis</name>
    <name type="common">Great pond snail</name>
    <name type="synonym">Helix stagnalis</name>
    <dbReference type="NCBI Taxonomy" id="6523"/>
    <lineage>
        <taxon>Eukaryota</taxon>
        <taxon>Metazoa</taxon>
        <taxon>Spiralia</taxon>
        <taxon>Lophotrochozoa</taxon>
        <taxon>Mollusca</taxon>
        <taxon>Gastropoda</taxon>
        <taxon>Heterobranchia</taxon>
        <taxon>Euthyneura</taxon>
        <taxon>Panpulmonata</taxon>
        <taxon>Hygrophila</taxon>
        <taxon>Lymnaeoidea</taxon>
        <taxon>Lymnaeidae</taxon>
        <taxon>Lymnaea</taxon>
    </lineage>
</organism>
<comment type="caution">
    <text evidence="1">The sequence shown here is derived from an EMBL/GenBank/DDBJ whole genome shotgun (WGS) entry which is preliminary data.</text>
</comment>
<dbReference type="SUPFAM" id="SSF50494">
    <property type="entry name" value="Trypsin-like serine proteases"/>
    <property type="match status" value="1"/>
</dbReference>
<evidence type="ECO:0000313" key="2">
    <source>
        <dbReference type="Proteomes" id="UP001497497"/>
    </source>
</evidence>